<evidence type="ECO:0000256" key="3">
    <source>
        <dbReference type="ARBA" id="ARBA00022741"/>
    </source>
</evidence>
<dbReference type="PANTHER" id="PTHR43394">
    <property type="entry name" value="ATP-DEPENDENT PERMEASE MDL1, MITOCHONDRIAL"/>
    <property type="match status" value="1"/>
</dbReference>
<evidence type="ECO:0000256" key="5">
    <source>
        <dbReference type="ARBA" id="ARBA00022989"/>
    </source>
</evidence>
<dbReference type="EMBL" id="JAVDQF010000001">
    <property type="protein sequence ID" value="MDR6271273.1"/>
    <property type="molecule type" value="Genomic_DNA"/>
</dbReference>
<dbReference type="SMART" id="SM00382">
    <property type="entry name" value="AAA"/>
    <property type="match status" value="1"/>
</dbReference>
<dbReference type="Pfam" id="PF00664">
    <property type="entry name" value="ABC_membrane"/>
    <property type="match status" value="1"/>
</dbReference>
<dbReference type="PROSITE" id="PS50929">
    <property type="entry name" value="ABC_TM1F"/>
    <property type="match status" value="1"/>
</dbReference>
<feature type="domain" description="ABC transmembrane type-1" evidence="9">
    <location>
        <begin position="35"/>
        <end position="362"/>
    </location>
</feature>
<dbReference type="Pfam" id="PF00005">
    <property type="entry name" value="ABC_tran"/>
    <property type="match status" value="1"/>
</dbReference>
<evidence type="ECO:0000256" key="4">
    <source>
        <dbReference type="ARBA" id="ARBA00022840"/>
    </source>
</evidence>
<dbReference type="CDD" id="cd18547">
    <property type="entry name" value="ABC_6TM_Tm288_like"/>
    <property type="match status" value="1"/>
</dbReference>
<dbReference type="InterPro" id="IPR003593">
    <property type="entry name" value="AAA+_ATPase"/>
</dbReference>
<evidence type="ECO:0000256" key="2">
    <source>
        <dbReference type="ARBA" id="ARBA00022692"/>
    </source>
</evidence>
<protein>
    <submittedName>
        <fullName evidence="10">ATP-binding cassette subfamily B protein</fullName>
    </submittedName>
</protein>
<keyword evidence="6 7" id="KW-0472">Membrane</keyword>
<evidence type="ECO:0000256" key="7">
    <source>
        <dbReference type="SAM" id="Phobius"/>
    </source>
</evidence>
<evidence type="ECO:0000256" key="1">
    <source>
        <dbReference type="ARBA" id="ARBA00004651"/>
    </source>
</evidence>
<dbReference type="Gene3D" id="1.20.1560.10">
    <property type="entry name" value="ABC transporter type 1, transmembrane domain"/>
    <property type="match status" value="1"/>
</dbReference>
<dbReference type="CDD" id="cd03254">
    <property type="entry name" value="ABCC_Glucan_exporter_like"/>
    <property type="match status" value="1"/>
</dbReference>
<comment type="caution">
    <text evidence="10">The sequence shown here is derived from an EMBL/GenBank/DDBJ whole genome shotgun (WGS) entry which is preliminary data.</text>
</comment>
<keyword evidence="11" id="KW-1185">Reference proteome</keyword>
<dbReference type="Proteomes" id="UP001185069">
    <property type="component" value="Unassembled WGS sequence"/>
</dbReference>
<dbReference type="SUPFAM" id="SSF90123">
    <property type="entry name" value="ABC transporter transmembrane region"/>
    <property type="match status" value="1"/>
</dbReference>
<evidence type="ECO:0000313" key="11">
    <source>
        <dbReference type="Proteomes" id="UP001185069"/>
    </source>
</evidence>
<proteinExistence type="predicted"/>
<feature type="transmembrane region" description="Helical" evidence="7">
    <location>
        <begin position="219"/>
        <end position="238"/>
    </location>
</feature>
<comment type="subcellular location">
    <subcellularLocation>
        <location evidence="1">Cell membrane</location>
        <topology evidence="1">Multi-pass membrane protein</topology>
    </subcellularLocation>
</comment>
<evidence type="ECO:0000259" key="9">
    <source>
        <dbReference type="PROSITE" id="PS50929"/>
    </source>
</evidence>
<keyword evidence="2 7" id="KW-0812">Transmembrane</keyword>
<name>A0ABU1JFX8_9MICC</name>
<feature type="domain" description="ABC transporter" evidence="8">
    <location>
        <begin position="400"/>
        <end position="634"/>
    </location>
</feature>
<dbReference type="Gene3D" id="3.40.50.300">
    <property type="entry name" value="P-loop containing nucleotide triphosphate hydrolases"/>
    <property type="match status" value="1"/>
</dbReference>
<feature type="transmembrane region" description="Helical" evidence="7">
    <location>
        <begin position="195"/>
        <end position="213"/>
    </location>
</feature>
<evidence type="ECO:0000313" key="10">
    <source>
        <dbReference type="EMBL" id="MDR6271273.1"/>
    </source>
</evidence>
<keyword evidence="3" id="KW-0547">Nucleotide-binding</keyword>
<feature type="transmembrane region" description="Helical" evidence="7">
    <location>
        <begin position="298"/>
        <end position="324"/>
    </location>
</feature>
<dbReference type="InterPro" id="IPR003439">
    <property type="entry name" value="ABC_transporter-like_ATP-bd"/>
</dbReference>
<feature type="transmembrane region" description="Helical" evidence="7">
    <location>
        <begin position="115"/>
        <end position="135"/>
    </location>
</feature>
<evidence type="ECO:0000256" key="6">
    <source>
        <dbReference type="ARBA" id="ARBA00023136"/>
    </source>
</evidence>
<dbReference type="InterPro" id="IPR017871">
    <property type="entry name" value="ABC_transporter-like_CS"/>
</dbReference>
<dbReference type="PANTHER" id="PTHR43394:SF1">
    <property type="entry name" value="ATP-BINDING CASSETTE SUB-FAMILY B MEMBER 10, MITOCHONDRIAL"/>
    <property type="match status" value="1"/>
</dbReference>
<keyword evidence="4 10" id="KW-0067">ATP-binding</keyword>
<organism evidence="10 11">
    <name type="scientific">Arthrobacter russicus</name>
    <dbReference type="NCBI Taxonomy" id="172040"/>
    <lineage>
        <taxon>Bacteria</taxon>
        <taxon>Bacillati</taxon>
        <taxon>Actinomycetota</taxon>
        <taxon>Actinomycetes</taxon>
        <taxon>Micrococcales</taxon>
        <taxon>Micrococcaceae</taxon>
        <taxon>Arthrobacter</taxon>
    </lineage>
</organism>
<dbReference type="InterPro" id="IPR036640">
    <property type="entry name" value="ABC1_TM_sf"/>
</dbReference>
<dbReference type="RefSeq" id="WP_309800987.1">
    <property type="nucleotide sequence ID" value="NZ_BAAAHY010000006.1"/>
</dbReference>
<dbReference type="InterPro" id="IPR027417">
    <property type="entry name" value="P-loop_NTPase"/>
</dbReference>
<evidence type="ECO:0000259" key="8">
    <source>
        <dbReference type="PROSITE" id="PS50893"/>
    </source>
</evidence>
<keyword evidence="5 7" id="KW-1133">Transmembrane helix</keyword>
<dbReference type="SUPFAM" id="SSF52540">
    <property type="entry name" value="P-loop containing nucleoside triphosphate hydrolases"/>
    <property type="match status" value="1"/>
</dbReference>
<accession>A0ABU1JFX8</accession>
<gene>
    <name evidence="10" type="ORF">JOE69_003511</name>
</gene>
<dbReference type="InterPro" id="IPR039421">
    <property type="entry name" value="Type_1_exporter"/>
</dbReference>
<reference evidence="10 11" key="1">
    <citation type="submission" date="2023-07" db="EMBL/GenBank/DDBJ databases">
        <title>Sequencing the genomes of 1000 actinobacteria strains.</title>
        <authorList>
            <person name="Klenk H.-P."/>
        </authorList>
    </citation>
    <scope>NUCLEOTIDE SEQUENCE [LARGE SCALE GENOMIC DNA]</scope>
    <source>
        <strain evidence="10 11">DSM 14555</strain>
    </source>
</reference>
<dbReference type="PROSITE" id="PS50893">
    <property type="entry name" value="ABC_TRANSPORTER_2"/>
    <property type="match status" value="1"/>
</dbReference>
<dbReference type="InterPro" id="IPR011527">
    <property type="entry name" value="ABC1_TM_dom"/>
</dbReference>
<dbReference type="PROSITE" id="PS00211">
    <property type="entry name" value="ABC_TRANSPORTER_1"/>
    <property type="match status" value="1"/>
</dbReference>
<sequence>MSMMGRGGPPQKAIAFGASLKRILGLMRPDRLRMAWVIFLAAVSVLLSVAAPKVLGHATDLIFQGVVGKMLGGQFPAGTSKEQAVAALRAANQGQLADLVSGTDAVIGQGIDFQALGWVMLSVLLLYVISFFFNWSQGYITTGIVQRAMYRLRQDVEAKLDRLPMRHFQEASRGDVLSRVTNDIDNFAQTLNQTLTQLLTSVLTVIGVIAMMFSISWSLALIALCSVPLIAGITVLVARRSRVQFVAQWKTTGELNGHIEEMFTGHEIVKAFGQQKAAIEKFELANDGLYKSSSKAQFISGIIMPSTGFVANLSYVAIAVVGALQITAGQITLGSVQAFIQYSRQFSQPIAQIGGMINLLQSGVASAERVFKLLDEPEQSPDHEPAASLGRPGEPIQGRVVFDRVDFSYKADEPLIEDLSLVAEPGQTVAIVGPTGAGKTTLVNLLMRFYDIDSGKISIDGVDTAQLTRDDLRQRFGMVLQDAWLFSGTIRDNLAYGRLDASEAEIIEAAEATYVDHFVRALPDGYDTVLSDDGDSLSQGQRQLMTIARAWLANPSILILDEATSSVDTRTEVLIRQAMGRLREDRTSFVIAHRLSTIRDADLILVMDHGRIIEQGTHEELLAAGGFYEKLYMSQFGDPMVEEQVPTV</sequence>
<dbReference type="GO" id="GO:0005524">
    <property type="term" value="F:ATP binding"/>
    <property type="evidence" value="ECO:0007669"/>
    <property type="project" value="UniProtKB-KW"/>
</dbReference>